<reference evidence="7" key="1">
    <citation type="submission" date="2024-06" db="EMBL/GenBank/DDBJ databases">
        <title>Multi-omics analyses provide insights into the biosynthesis of the anticancer antibiotic pleurotin in Hohenbuehelia grisea.</title>
        <authorList>
            <person name="Weaver J.A."/>
            <person name="Alberti F."/>
        </authorList>
    </citation>
    <scope>NUCLEOTIDE SEQUENCE [LARGE SCALE GENOMIC DNA]</scope>
    <source>
        <strain evidence="7">T-177</strain>
    </source>
</reference>
<feature type="transmembrane region" description="Helical" evidence="5">
    <location>
        <begin position="476"/>
        <end position="498"/>
    </location>
</feature>
<keyword evidence="3 5" id="KW-1133">Transmembrane helix</keyword>
<sequence>MDTSTASRKPLKSMESANELFRPHISPWRLIPVVIMYHCAAGIVDITATLSIFRACRAQMNSLPDECTIFSQTVNIHSVTQAVILSQITMNTLTTGFWTRFGDIYGRRSVLIVCVSTPIVQYIIAILGNTEFLAPYAFPLSMLATVVDGIAGGGATFTAVTLAFSNDFVSPKWRVSWFALLRGLDSLCTMIRMFSLGLKSTFGLHHNGEDTRPAILLNLTIGFVVSVLATALAAFLLPERTAAPAARAREGYQRPSHPRGLAKQLLSGFTSMVTVFNPETERSGPKMWMFGLGVLTFSLASTVSGKQLGYTLGGFGSFHIPFVRLVGYTAIFGIPLAYLILIPAVTLLFNSKPRITLADDFEAKARPIVRLNIGIVFGSILVDSLGFAVAEFAGRPSKVFASSLYLVTSLLKAASEPAVFALGATYLDILGQASETGTLFGALAVIKELGTLAMILTTGIFLPTEGSQTPGPASSWVLKLTGGALWLAGALILASNYLRRESIKSRGPSQKRI</sequence>
<evidence type="ECO:0000313" key="7">
    <source>
        <dbReference type="Proteomes" id="UP001556367"/>
    </source>
</evidence>
<feature type="transmembrane region" description="Helical" evidence="5">
    <location>
        <begin position="110"/>
        <end position="128"/>
    </location>
</feature>
<feature type="transmembrane region" description="Helical" evidence="5">
    <location>
        <begin position="369"/>
        <end position="390"/>
    </location>
</feature>
<accession>A0ABR3JGG9</accession>
<feature type="transmembrane region" description="Helical" evidence="5">
    <location>
        <begin position="30"/>
        <end position="53"/>
    </location>
</feature>
<organism evidence="6 7">
    <name type="scientific">Hohenbuehelia grisea</name>
    <dbReference type="NCBI Taxonomy" id="104357"/>
    <lineage>
        <taxon>Eukaryota</taxon>
        <taxon>Fungi</taxon>
        <taxon>Dikarya</taxon>
        <taxon>Basidiomycota</taxon>
        <taxon>Agaricomycotina</taxon>
        <taxon>Agaricomycetes</taxon>
        <taxon>Agaricomycetidae</taxon>
        <taxon>Agaricales</taxon>
        <taxon>Pleurotineae</taxon>
        <taxon>Pleurotaceae</taxon>
        <taxon>Hohenbuehelia</taxon>
    </lineage>
</organism>
<feature type="transmembrane region" description="Helical" evidence="5">
    <location>
        <begin position="325"/>
        <end position="349"/>
    </location>
</feature>
<evidence type="ECO:0000256" key="3">
    <source>
        <dbReference type="ARBA" id="ARBA00022989"/>
    </source>
</evidence>
<evidence type="ECO:0000256" key="1">
    <source>
        <dbReference type="ARBA" id="ARBA00004141"/>
    </source>
</evidence>
<protein>
    <submittedName>
        <fullName evidence="6">Uncharacterized protein</fullName>
    </submittedName>
</protein>
<feature type="transmembrane region" description="Helical" evidence="5">
    <location>
        <begin position="175"/>
        <end position="195"/>
    </location>
</feature>
<comment type="caution">
    <text evidence="6">The sequence shown here is derived from an EMBL/GenBank/DDBJ whole genome shotgun (WGS) entry which is preliminary data.</text>
</comment>
<keyword evidence="4 5" id="KW-0472">Membrane</keyword>
<feature type="transmembrane region" description="Helical" evidence="5">
    <location>
        <begin position="140"/>
        <end position="163"/>
    </location>
</feature>
<keyword evidence="2 5" id="KW-0812">Transmembrane</keyword>
<dbReference type="InterPro" id="IPR036259">
    <property type="entry name" value="MFS_trans_sf"/>
</dbReference>
<gene>
    <name evidence="6" type="ORF">HGRIS_003801</name>
</gene>
<comment type="subcellular location">
    <subcellularLocation>
        <location evidence="1">Membrane</location>
        <topology evidence="1">Multi-pass membrane protein</topology>
    </subcellularLocation>
</comment>
<evidence type="ECO:0000313" key="6">
    <source>
        <dbReference type="EMBL" id="KAL0954869.1"/>
    </source>
</evidence>
<feature type="transmembrane region" description="Helical" evidence="5">
    <location>
        <begin position="402"/>
        <end position="427"/>
    </location>
</feature>
<feature type="transmembrane region" description="Helical" evidence="5">
    <location>
        <begin position="287"/>
        <end position="305"/>
    </location>
</feature>
<evidence type="ECO:0000256" key="2">
    <source>
        <dbReference type="ARBA" id="ARBA00022692"/>
    </source>
</evidence>
<feature type="transmembrane region" description="Helical" evidence="5">
    <location>
        <begin position="215"/>
        <end position="237"/>
    </location>
</feature>
<keyword evidence="7" id="KW-1185">Reference proteome</keyword>
<dbReference type="PANTHER" id="PTHR23507:SF1">
    <property type="entry name" value="FI18259P1-RELATED"/>
    <property type="match status" value="1"/>
</dbReference>
<evidence type="ECO:0000256" key="4">
    <source>
        <dbReference type="ARBA" id="ARBA00023136"/>
    </source>
</evidence>
<feature type="transmembrane region" description="Helical" evidence="5">
    <location>
        <begin position="439"/>
        <end position="464"/>
    </location>
</feature>
<dbReference type="EMBL" id="JASNQZ010000007">
    <property type="protein sequence ID" value="KAL0954869.1"/>
    <property type="molecule type" value="Genomic_DNA"/>
</dbReference>
<evidence type="ECO:0000256" key="5">
    <source>
        <dbReference type="SAM" id="Phobius"/>
    </source>
</evidence>
<name>A0ABR3JGG9_9AGAR</name>
<proteinExistence type="predicted"/>
<dbReference type="PANTHER" id="PTHR23507">
    <property type="entry name" value="ZGC:174356"/>
    <property type="match status" value="1"/>
</dbReference>
<dbReference type="Proteomes" id="UP001556367">
    <property type="component" value="Unassembled WGS sequence"/>
</dbReference>
<dbReference type="SUPFAM" id="SSF103473">
    <property type="entry name" value="MFS general substrate transporter"/>
    <property type="match status" value="1"/>
</dbReference>